<comment type="caution">
    <text evidence="1">The sequence shown here is derived from an EMBL/GenBank/DDBJ whole genome shotgun (WGS) entry which is preliminary data.</text>
</comment>
<accession>X1U361</accession>
<evidence type="ECO:0008006" key="2">
    <source>
        <dbReference type="Google" id="ProtNLM"/>
    </source>
</evidence>
<organism evidence="1">
    <name type="scientific">marine sediment metagenome</name>
    <dbReference type="NCBI Taxonomy" id="412755"/>
    <lineage>
        <taxon>unclassified sequences</taxon>
        <taxon>metagenomes</taxon>
        <taxon>ecological metagenomes</taxon>
    </lineage>
</organism>
<gene>
    <name evidence="1" type="ORF">S12H4_41050</name>
</gene>
<dbReference type="EMBL" id="BARW01024974">
    <property type="protein sequence ID" value="GAI98056.1"/>
    <property type="molecule type" value="Genomic_DNA"/>
</dbReference>
<reference evidence="1" key="1">
    <citation type="journal article" date="2014" name="Front. Microbiol.">
        <title>High frequency of phylogenetically diverse reductive dehalogenase-homologous genes in deep subseafloor sedimentary metagenomes.</title>
        <authorList>
            <person name="Kawai M."/>
            <person name="Futagami T."/>
            <person name="Toyoda A."/>
            <person name="Takaki Y."/>
            <person name="Nishi S."/>
            <person name="Hori S."/>
            <person name="Arai W."/>
            <person name="Tsubouchi T."/>
            <person name="Morono Y."/>
            <person name="Uchiyama I."/>
            <person name="Ito T."/>
            <person name="Fujiyama A."/>
            <person name="Inagaki F."/>
            <person name="Takami H."/>
        </authorList>
    </citation>
    <scope>NUCLEOTIDE SEQUENCE</scope>
    <source>
        <strain evidence="1">Expedition CK06-06</strain>
    </source>
</reference>
<evidence type="ECO:0000313" key="1">
    <source>
        <dbReference type="EMBL" id="GAI98056.1"/>
    </source>
</evidence>
<dbReference type="AlphaFoldDB" id="X1U361"/>
<proteinExistence type="predicted"/>
<name>X1U361_9ZZZZ</name>
<protein>
    <recommendedName>
        <fullName evidence="2">ArnR1-like winged helix-turn-helix domain-containing protein</fullName>
    </recommendedName>
</protein>
<sequence>MAFHYIPENVKAIMGILAESHPKRLSADELVSRASIARLAAELDYCRDKGWVKQVNDKWVATSKGIAAYREMRQGKPCFEISN</sequence>